<dbReference type="GO" id="GO:0019563">
    <property type="term" value="P:glycerol catabolic process"/>
    <property type="evidence" value="ECO:0007669"/>
    <property type="project" value="InterPro"/>
</dbReference>
<dbReference type="AlphaFoldDB" id="A0A1W1WD44"/>
<name>A0A1W1WD44_SULTA</name>
<gene>
    <name evidence="3" type="ORF">SAMN00768000_1455</name>
</gene>
<dbReference type="RefSeq" id="WP_020375471.1">
    <property type="nucleotide sequence ID" value="NZ_FWWY01000001.1"/>
</dbReference>
<dbReference type="PANTHER" id="PTHR38594:SF1">
    <property type="entry name" value="PEP-DEPENDENT DIHYDROXYACETONE KINASE, PHOSPHORYL DONOR SUBUNIT DHAM"/>
    <property type="match status" value="1"/>
</dbReference>
<dbReference type="PANTHER" id="PTHR38594">
    <property type="entry name" value="PEP-DEPENDENT DIHYDROXYACETONE KINASE, PHOSPHORYL DONOR SUBUNIT DHAM"/>
    <property type="match status" value="1"/>
</dbReference>
<reference evidence="4" key="1">
    <citation type="submission" date="2017-04" db="EMBL/GenBank/DDBJ databases">
        <authorList>
            <person name="Varghese N."/>
            <person name="Submissions S."/>
        </authorList>
    </citation>
    <scope>NUCLEOTIDE SEQUENCE [LARGE SCALE GENOMIC DNA]</scope>
    <source>
        <strain evidence="4">DSM 9293</strain>
    </source>
</reference>
<dbReference type="GO" id="GO:0016020">
    <property type="term" value="C:membrane"/>
    <property type="evidence" value="ECO:0007669"/>
    <property type="project" value="InterPro"/>
</dbReference>
<dbReference type="InterPro" id="IPR039643">
    <property type="entry name" value="DhaM"/>
</dbReference>
<keyword evidence="4" id="KW-1185">Reference proteome</keyword>
<dbReference type="InterPro" id="IPR004701">
    <property type="entry name" value="PTS_EIIA_man-typ"/>
</dbReference>
<dbReference type="GO" id="GO:0009401">
    <property type="term" value="P:phosphoenolpyruvate-dependent sugar phosphotransferase system"/>
    <property type="evidence" value="ECO:0007669"/>
    <property type="project" value="InterPro"/>
</dbReference>
<evidence type="ECO:0000313" key="4">
    <source>
        <dbReference type="Proteomes" id="UP000192660"/>
    </source>
</evidence>
<dbReference type="Proteomes" id="UP000192660">
    <property type="component" value="Unassembled WGS sequence"/>
</dbReference>
<feature type="domain" description="PTS EIIA type-4" evidence="2">
    <location>
        <begin position="1"/>
        <end position="128"/>
    </location>
</feature>
<protein>
    <submittedName>
        <fullName evidence="3">PTS-EIIA-like component DhaM of the dihydroxyacetone kinase DhaKLM complex</fullName>
    </submittedName>
</protein>
<dbReference type="SUPFAM" id="SSF53062">
    <property type="entry name" value="PTS system fructose IIA component-like"/>
    <property type="match status" value="1"/>
</dbReference>
<dbReference type="GO" id="GO:0047324">
    <property type="term" value="F:phosphoenolpyruvate-glycerone phosphotransferase activity"/>
    <property type="evidence" value="ECO:0007669"/>
    <property type="project" value="InterPro"/>
</dbReference>
<dbReference type="Gene3D" id="3.40.50.510">
    <property type="entry name" value="Phosphotransferase system, mannose-type IIA component"/>
    <property type="match status" value="1"/>
</dbReference>
<evidence type="ECO:0000256" key="1">
    <source>
        <dbReference type="ARBA" id="ARBA00022679"/>
    </source>
</evidence>
<sequence>MTGILLVSHSKQLAEGLAQLLHGVAGEDLLIETVGGMKTLGVDATMVLEGIDDLTDLGCTTILIFGDLGSAFLAAETARDLMQGSVDIRVVDAPFVEGSLAACMVLSMGSSAEEAITAAEEAYQIRKR</sequence>
<keyword evidence="1" id="KW-0808">Transferase</keyword>
<dbReference type="OrthoDB" id="7065393at2"/>
<dbReference type="Pfam" id="PF03610">
    <property type="entry name" value="EIIA-man"/>
    <property type="match status" value="1"/>
</dbReference>
<proteinExistence type="predicted"/>
<dbReference type="InterPro" id="IPR036662">
    <property type="entry name" value="PTS_EIIA_man-typ_sf"/>
</dbReference>
<organism evidence="3 4">
    <name type="scientific">Sulfobacillus thermosulfidooxidans (strain DSM 9293 / VKM B-1269 / AT-1)</name>
    <dbReference type="NCBI Taxonomy" id="929705"/>
    <lineage>
        <taxon>Bacteria</taxon>
        <taxon>Bacillati</taxon>
        <taxon>Bacillota</taxon>
        <taxon>Clostridia</taxon>
        <taxon>Eubacteriales</taxon>
        <taxon>Clostridiales Family XVII. Incertae Sedis</taxon>
        <taxon>Sulfobacillus</taxon>
    </lineage>
</organism>
<dbReference type="STRING" id="28034.BFX07_13735"/>
<dbReference type="EMBL" id="FWWY01000001">
    <property type="protein sequence ID" value="SMC04089.1"/>
    <property type="molecule type" value="Genomic_DNA"/>
</dbReference>
<evidence type="ECO:0000259" key="2">
    <source>
        <dbReference type="PROSITE" id="PS51096"/>
    </source>
</evidence>
<accession>A0A1W1WD44</accession>
<keyword evidence="3" id="KW-0418">Kinase</keyword>
<dbReference type="PROSITE" id="PS51096">
    <property type="entry name" value="PTS_EIIA_TYPE_4"/>
    <property type="match status" value="1"/>
</dbReference>
<evidence type="ECO:0000313" key="3">
    <source>
        <dbReference type="EMBL" id="SMC04089.1"/>
    </source>
</evidence>